<accession>A0A7G2C5D3</accession>
<dbReference type="VEuPathDB" id="TriTrypDB:ADEAN_000238300"/>
<dbReference type="AlphaFoldDB" id="A0A7G2C5D3"/>
<sequence>MRRNGPLWDEYVSKLERAGIVGSPSPGHAPLSESSVESADSRPSRISMPDTHLEQTLDKMNSITSQKEITRDEIATLLSEVEEVLLSDLPRGTQAAPHHPPPQSSQPVDQPNRLPNQAGMQWYSIYYGWCLYYQQLYLQAQQRQQQGVRPTKSLDQRNPRPHRPEGPSRTNVAAGTPGRSVGTETEETDVETQLRLLKKQQAQIKKQIELLENARAPAKTKPRSGSARVNQSRAKKENAAKPTRRSVSRSSDESFQVVEPSAPREKSVYERKRDEIAKQRPSWRF</sequence>
<feature type="region of interest" description="Disordered" evidence="1">
    <location>
        <begin position="213"/>
        <end position="285"/>
    </location>
</feature>
<evidence type="ECO:0000313" key="3">
    <source>
        <dbReference type="Proteomes" id="UP000515908"/>
    </source>
</evidence>
<protein>
    <submittedName>
        <fullName evidence="2">Uncharacterized protein</fullName>
    </submittedName>
</protein>
<evidence type="ECO:0000256" key="1">
    <source>
        <dbReference type="SAM" id="MobiDB-lite"/>
    </source>
</evidence>
<evidence type="ECO:0000313" key="2">
    <source>
        <dbReference type="EMBL" id="CAD2214930.1"/>
    </source>
</evidence>
<keyword evidence="3" id="KW-1185">Reference proteome</keyword>
<feature type="region of interest" description="Disordered" evidence="1">
    <location>
        <begin position="147"/>
        <end position="191"/>
    </location>
</feature>
<feature type="region of interest" description="Disordered" evidence="1">
    <location>
        <begin position="18"/>
        <end position="64"/>
    </location>
</feature>
<reference evidence="2 3" key="1">
    <citation type="submission" date="2020-08" db="EMBL/GenBank/DDBJ databases">
        <authorList>
            <person name="Newling K."/>
            <person name="Davey J."/>
            <person name="Forrester S."/>
        </authorList>
    </citation>
    <scope>NUCLEOTIDE SEQUENCE [LARGE SCALE GENOMIC DNA]</scope>
    <source>
        <strain evidence="3">Crithidia deanei Carvalho (ATCC PRA-265)</strain>
    </source>
</reference>
<feature type="compositionally biased region" description="Basic and acidic residues" evidence="1">
    <location>
        <begin position="152"/>
        <end position="166"/>
    </location>
</feature>
<name>A0A7G2C5D3_9TRYP</name>
<feature type="region of interest" description="Disordered" evidence="1">
    <location>
        <begin position="91"/>
        <end position="113"/>
    </location>
</feature>
<proteinExistence type="predicted"/>
<dbReference type="EMBL" id="LR877148">
    <property type="protein sequence ID" value="CAD2214930.1"/>
    <property type="molecule type" value="Genomic_DNA"/>
</dbReference>
<feature type="compositionally biased region" description="Basic and acidic residues" evidence="1">
    <location>
        <begin position="262"/>
        <end position="278"/>
    </location>
</feature>
<dbReference type="Proteomes" id="UP000515908">
    <property type="component" value="Chromosome 04"/>
</dbReference>
<gene>
    <name evidence="2" type="ORF">ADEAN_000238300</name>
</gene>
<organism evidence="2 3">
    <name type="scientific">Angomonas deanei</name>
    <dbReference type="NCBI Taxonomy" id="59799"/>
    <lineage>
        <taxon>Eukaryota</taxon>
        <taxon>Discoba</taxon>
        <taxon>Euglenozoa</taxon>
        <taxon>Kinetoplastea</taxon>
        <taxon>Metakinetoplastina</taxon>
        <taxon>Trypanosomatida</taxon>
        <taxon>Trypanosomatidae</taxon>
        <taxon>Strigomonadinae</taxon>
        <taxon>Angomonas</taxon>
    </lineage>
</organism>